<keyword evidence="1" id="KW-0175">Coiled coil</keyword>
<proteinExistence type="predicted"/>
<protein>
    <recommendedName>
        <fullName evidence="4">KfrA N-terminal DNA-binding domain-containing protein</fullName>
    </recommendedName>
</protein>
<dbReference type="RefSeq" id="WP_166778675.1">
    <property type="nucleotide sequence ID" value="NZ_JAAOYO010000001.1"/>
</dbReference>
<gene>
    <name evidence="2" type="ORF">E9228_000068</name>
</gene>
<sequence length="141" mass="16070">MSVERSEGATQAALDALFASAAQEGRTLTATEVMRTIGLKRTSINVTYPHINERRKAHNLALKEQPGPEAPQRRAIEEQVRELQQTISELRTQLRGESERSEQYAQVIRQLALDNHELRLLHRNLSDARGRFNRAETADER</sequence>
<comment type="caution">
    <text evidence="2">The sequence shown here is derived from an EMBL/GenBank/DDBJ whole genome shotgun (WGS) entry which is preliminary data.</text>
</comment>
<organism evidence="2 3">
    <name type="scientific">Curtobacterium salicis</name>
    <dbReference type="NCBI Taxonomy" id="1779862"/>
    <lineage>
        <taxon>Bacteria</taxon>
        <taxon>Bacillati</taxon>
        <taxon>Actinomycetota</taxon>
        <taxon>Actinomycetes</taxon>
        <taxon>Micrococcales</taxon>
        <taxon>Microbacteriaceae</taxon>
        <taxon>Curtobacterium</taxon>
    </lineage>
</organism>
<evidence type="ECO:0000313" key="2">
    <source>
        <dbReference type="EMBL" id="NII39449.1"/>
    </source>
</evidence>
<dbReference type="EMBL" id="JAAOYO010000001">
    <property type="protein sequence ID" value="NII39449.1"/>
    <property type="molecule type" value="Genomic_DNA"/>
</dbReference>
<evidence type="ECO:0000256" key="1">
    <source>
        <dbReference type="SAM" id="Coils"/>
    </source>
</evidence>
<dbReference type="Proteomes" id="UP001318300">
    <property type="component" value="Unassembled WGS sequence"/>
</dbReference>
<keyword evidence="3" id="KW-1185">Reference proteome</keyword>
<evidence type="ECO:0000313" key="3">
    <source>
        <dbReference type="Proteomes" id="UP001318300"/>
    </source>
</evidence>
<name>A0ABX0T2V2_9MICO</name>
<evidence type="ECO:0008006" key="4">
    <source>
        <dbReference type="Google" id="ProtNLM"/>
    </source>
</evidence>
<reference evidence="2 3" key="1">
    <citation type="submission" date="2020-03" db="EMBL/GenBank/DDBJ databases">
        <title>Above-ground endophytic microbial communities from plants in different locations in the United States.</title>
        <authorList>
            <person name="Frank C."/>
        </authorList>
    </citation>
    <scope>NUCLEOTIDE SEQUENCE [LARGE SCALE GENOMIC DNA]</scope>
    <source>
        <strain evidence="2 3">WW7</strain>
    </source>
</reference>
<accession>A0ABX0T2V2</accession>
<feature type="coiled-coil region" evidence="1">
    <location>
        <begin position="73"/>
        <end position="100"/>
    </location>
</feature>